<proteinExistence type="predicted"/>
<dbReference type="Pfam" id="PF00395">
    <property type="entry name" value="SLH"/>
    <property type="match status" value="1"/>
</dbReference>
<organism evidence="3 4">
    <name type="scientific">Butyricicoccus pullicaecorum</name>
    <dbReference type="NCBI Taxonomy" id="501571"/>
    <lineage>
        <taxon>Bacteria</taxon>
        <taxon>Bacillati</taxon>
        <taxon>Bacillota</taxon>
        <taxon>Clostridia</taxon>
        <taxon>Eubacteriales</taxon>
        <taxon>Butyricicoccaceae</taxon>
        <taxon>Butyricicoccus</taxon>
    </lineage>
</organism>
<dbReference type="Proteomes" id="UP000195897">
    <property type="component" value="Unassembled WGS sequence"/>
</dbReference>
<comment type="caution">
    <text evidence="3">The sequence shown here is derived from an EMBL/GenBank/DDBJ whole genome shotgun (WGS) entry which is preliminary data.</text>
</comment>
<evidence type="ECO:0000256" key="1">
    <source>
        <dbReference type="ARBA" id="ARBA00022737"/>
    </source>
</evidence>
<sequence>MKRQPIVWIAIALFIGGTVAGALSLPGSANDSLISQSYVLGTYLESVAGQASAKAKSILNTSVTTKLTALESQYDTEMITTRLESEIMAALGDKTSSSLAANTVITAQTGTEITLQSGSAAVSQGTWINLTTGEAVSAGSALQINQIYLAADDNVSIKLQSSSSVLISGQYTTGTSSSGSNVTVQYMAYADALQSLGLFQGTSKGYELERPATRLEGIVMLIRLLGKEQAALSCTGSHPFTDVPAWATRYVAYAYQQGYTSGIDATTFGSTMDLRYLDYMTFLLRALGYSDTGGDFSWATSDQSAVDLGIQTAGERQAILQSGKFLRDHVAYTSYRALFVKTKRGSRLCDDLVAAGVFSQSQLEAVQKKGL</sequence>
<dbReference type="InterPro" id="IPR001119">
    <property type="entry name" value="SLH_dom"/>
</dbReference>
<feature type="domain" description="SLH" evidence="2">
    <location>
        <begin position="239"/>
        <end position="269"/>
    </location>
</feature>
<dbReference type="EMBL" id="NFKK01000003">
    <property type="protein sequence ID" value="OUP53806.1"/>
    <property type="molecule type" value="Genomic_DNA"/>
</dbReference>
<dbReference type="AlphaFoldDB" id="A0A1Y4LAQ2"/>
<dbReference type="RefSeq" id="WP_016146629.1">
    <property type="nucleotide sequence ID" value="NZ_CABKSA010000001.1"/>
</dbReference>
<keyword evidence="1" id="KW-0677">Repeat</keyword>
<name>A0A1Y4LAQ2_9FIRM</name>
<gene>
    <name evidence="3" type="ORF">B5F17_04260</name>
</gene>
<reference evidence="4" key="1">
    <citation type="submission" date="2017-04" db="EMBL/GenBank/DDBJ databases">
        <title>Function of individual gut microbiota members based on whole genome sequencing of pure cultures obtained from chicken caecum.</title>
        <authorList>
            <person name="Medvecky M."/>
            <person name="Cejkova D."/>
            <person name="Polansky O."/>
            <person name="Karasova D."/>
            <person name="Kubasova T."/>
            <person name="Cizek A."/>
            <person name="Rychlik I."/>
        </authorList>
    </citation>
    <scope>NUCLEOTIDE SEQUENCE [LARGE SCALE GENOMIC DNA]</scope>
    <source>
        <strain evidence="4">An180</strain>
    </source>
</reference>
<protein>
    <recommendedName>
        <fullName evidence="2">SLH domain-containing protein</fullName>
    </recommendedName>
</protein>
<accession>A0A1Y4LAQ2</accession>
<evidence type="ECO:0000313" key="4">
    <source>
        <dbReference type="Proteomes" id="UP000195897"/>
    </source>
</evidence>
<evidence type="ECO:0000259" key="2">
    <source>
        <dbReference type="Pfam" id="PF00395"/>
    </source>
</evidence>
<evidence type="ECO:0000313" key="3">
    <source>
        <dbReference type="EMBL" id="OUP53806.1"/>
    </source>
</evidence>